<protein>
    <recommendedName>
        <fullName evidence="11">ATP-dependent DNA helicase RecQ</fullName>
        <ecNumber evidence="10">5.6.2.4</ecNumber>
    </recommendedName>
    <alternativeName>
        <fullName evidence="12">DNA 3'-5' helicase RecQ</fullName>
    </alternativeName>
</protein>
<evidence type="ECO:0000256" key="5">
    <source>
        <dbReference type="ARBA" id="ARBA00022806"/>
    </source>
</evidence>
<sequence>MRLPLPLSRRLRRAARTHFGWRRLRPGQLAPMRAVLRGRDALVVLPTGGGKSAVYQVPAMMLSGPTVVISPLLALQQDQINALNDRAGVTAVRVSSAETPAQRSAALEAVRKGLARFLFITPEQLAQPERLAEVKALRPALVAVDEAHCISAWGYDFRPDYLALGHLVEGLGRPPVVALTATASPPVRDDIVDRLRLRDPLVVVSGLDRANLFLEVAHCPDEEYRWRRLVALLQEDERPGIVYVPTRRAAEELGERLSAAGFAAEAYHGGMAAGVRERRHRDFLAGDVPVMVATSAFGMGIDKPDIRWVAHMALPDSPDSYQQEIGRAGRDGAPARALLLWRAEDVGLQRFFTGGAPNETELRDLAAVLRTGPLTRTALRERTGLGARKLGQLTGLLEQVGAATTAGQKLTAPRLAPEPVAAARAALAEAERQQAVQRSRTDMMRAFAESGSCRGQVLLAYFGEHMARPCGHCDNCAAGQSRPVRAERGPFPLHSTVRHAEWGVGMVLAYESDRMTVLFDDVGYKTLSVPVVRDQGLLVAEAG</sequence>
<dbReference type="CDD" id="cd17920">
    <property type="entry name" value="DEXHc_RecQ"/>
    <property type="match status" value="1"/>
</dbReference>
<dbReference type="Gene3D" id="3.40.50.300">
    <property type="entry name" value="P-loop containing nucleotide triphosphate hydrolases"/>
    <property type="match status" value="2"/>
</dbReference>
<evidence type="ECO:0000256" key="4">
    <source>
        <dbReference type="ARBA" id="ARBA00022801"/>
    </source>
</evidence>
<evidence type="ECO:0000313" key="15">
    <source>
        <dbReference type="EMBL" id="MFC0528441.1"/>
    </source>
</evidence>
<evidence type="ECO:0000256" key="1">
    <source>
        <dbReference type="ARBA" id="ARBA00005446"/>
    </source>
</evidence>
<dbReference type="GO" id="GO:0016787">
    <property type="term" value="F:hydrolase activity"/>
    <property type="evidence" value="ECO:0007669"/>
    <property type="project" value="UniProtKB-KW"/>
</dbReference>
<evidence type="ECO:0000259" key="13">
    <source>
        <dbReference type="PROSITE" id="PS51192"/>
    </source>
</evidence>
<keyword evidence="5 15" id="KW-0347">Helicase</keyword>
<dbReference type="SMART" id="SM00487">
    <property type="entry name" value="DEXDc"/>
    <property type="match status" value="1"/>
</dbReference>
<dbReference type="InterPro" id="IPR027417">
    <property type="entry name" value="P-loop_NTPase"/>
</dbReference>
<comment type="catalytic activity">
    <reaction evidence="9">
        <text>Couples ATP hydrolysis with the unwinding of duplex DNA by translocating in the 3'-5' direction.</text>
        <dbReference type="EC" id="5.6.2.4"/>
    </reaction>
</comment>
<keyword evidence="2" id="KW-0479">Metal-binding</keyword>
<dbReference type="Pfam" id="PF16124">
    <property type="entry name" value="RecQ_Zn_bind"/>
    <property type="match status" value="1"/>
</dbReference>
<dbReference type="EC" id="5.6.2.4" evidence="10"/>
<dbReference type="InterPro" id="IPR001650">
    <property type="entry name" value="Helicase_C-like"/>
</dbReference>
<evidence type="ECO:0000256" key="8">
    <source>
        <dbReference type="ARBA" id="ARBA00023235"/>
    </source>
</evidence>
<comment type="caution">
    <text evidence="15">The sequence shown here is derived from an EMBL/GenBank/DDBJ whole genome shotgun (WGS) entry which is preliminary data.</text>
</comment>
<evidence type="ECO:0000256" key="7">
    <source>
        <dbReference type="ARBA" id="ARBA00023125"/>
    </source>
</evidence>
<dbReference type="Pfam" id="PF00270">
    <property type="entry name" value="DEAD"/>
    <property type="match status" value="1"/>
</dbReference>
<keyword evidence="7" id="KW-0238">DNA-binding</keyword>
<dbReference type="PANTHER" id="PTHR13710">
    <property type="entry name" value="DNA HELICASE RECQ FAMILY MEMBER"/>
    <property type="match status" value="1"/>
</dbReference>
<dbReference type="PANTHER" id="PTHR13710:SF105">
    <property type="entry name" value="ATP-DEPENDENT DNA HELICASE Q1"/>
    <property type="match status" value="1"/>
</dbReference>
<proteinExistence type="inferred from homology"/>
<dbReference type="SMART" id="SM00490">
    <property type="entry name" value="HELICc"/>
    <property type="match status" value="1"/>
</dbReference>
<gene>
    <name evidence="15" type="ORF">ACFFIA_12290</name>
</gene>
<evidence type="ECO:0000256" key="9">
    <source>
        <dbReference type="ARBA" id="ARBA00034617"/>
    </source>
</evidence>
<dbReference type="SUPFAM" id="SSF52540">
    <property type="entry name" value="P-loop containing nucleoside triphosphate hydrolases"/>
    <property type="match status" value="1"/>
</dbReference>
<accession>A0ABV6M1B4</accession>
<dbReference type="Proteomes" id="UP001589867">
    <property type="component" value="Unassembled WGS sequence"/>
</dbReference>
<dbReference type="NCBIfam" id="TIGR00614">
    <property type="entry name" value="recQ_fam"/>
    <property type="match status" value="1"/>
</dbReference>
<keyword evidence="8" id="KW-0413">Isomerase</keyword>
<evidence type="ECO:0000256" key="2">
    <source>
        <dbReference type="ARBA" id="ARBA00022723"/>
    </source>
</evidence>
<keyword evidence="6" id="KW-0067">ATP-binding</keyword>
<dbReference type="InterPro" id="IPR004589">
    <property type="entry name" value="DNA_helicase_ATP-dep_RecQ"/>
</dbReference>
<dbReference type="Pfam" id="PF00271">
    <property type="entry name" value="Helicase_C"/>
    <property type="match status" value="1"/>
</dbReference>
<evidence type="ECO:0000256" key="12">
    <source>
        <dbReference type="ARBA" id="ARBA00044550"/>
    </source>
</evidence>
<feature type="domain" description="Helicase C-terminal" evidence="14">
    <location>
        <begin position="225"/>
        <end position="380"/>
    </location>
</feature>
<organism evidence="15 16">
    <name type="scientific">Phytohabitans kaempferiae</name>
    <dbReference type="NCBI Taxonomy" id="1620943"/>
    <lineage>
        <taxon>Bacteria</taxon>
        <taxon>Bacillati</taxon>
        <taxon>Actinomycetota</taxon>
        <taxon>Actinomycetes</taxon>
        <taxon>Micromonosporales</taxon>
        <taxon>Micromonosporaceae</taxon>
    </lineage>
</organism>
<keyword evidence="16" id="KW-1185">Reference proteome</keyword>
<feature type="domain" description="Helicase ATP-binding" evidence="13">
    <location>
        <begin position="32"/>
        <end position="201"/>
    </location>
</feature>
<evidence type="ECO:0000256" key="6">
    <source>
        <dbReference type="ARBA" id="ARBA00022840"/>
    </source>
</evidence>
<evidence type="ECO:0000256" key="11">
    <source>
        <dbReference type="ARBA" id="ARBA00044535"/>
    </source>
</evidence>
<dbReference type="InterPro" id="IPR032284">
    <property type="entry name" value="RecQ_Zn-bd"/>
</dbReference>
<dbReference type="PROSITE" id="PS51194">
    <property type="entry name" value="HELICASE_CTER"/>
    <property type="match status" value="1"/>
</dbReference>
<comment type="similarity">
    <text evidence="1">Belongs to the helicase family. RecQ subfamily.</text>
</comment>
<dbReference type="GO" id="GO:0003678">
    <property type="term" value="F:DNA helicase activity"/>
    <property type="evidence" value="ECO:0007669"/>
    <property type="project" value="UniProtKB-EC"/>
</dbReference>
<evidence type="ECO:0000256" key="10">
    <source>
        <dbReference type="ARBA" id="ARBA00034808"/>
    </source>
</evidence>
<evidence type="ECO:0000256" key="3">
    <source>
        <dbReference type="ARBA" id="ARBA00022741"/>
    </source>
</evidence>
<keyword evidence="3" id="KW-0547">Nucleotide-binding</keyword>
<dbReference type="RefSeq" id="WP_377249999.1">
    <property type="nucleotide sequence ID" value="NZ_JBHLUH010000013.1"/>
</dbReference>
<reference evidence="15 16" key="1">
    <citation type="submission" date="2024-09" db="EMBL/GenBank/DDBJ databases">
        <authorList>
            <person name="Sun Q."/>
            <person name="Mori K."/>
        </authorList>
    </citation>
    <scope>NUCLEOTIDE SEQUENCE [LARGE SCALE GENOMIC DNA]</scope>
    <source>
        <strain evidence="15 16">TBRC 3947</strain>
    </source>
</reference>
<keyword evidence="4 15" id="KW-0378">Hydrolase</keyword>
<name>A0ABV6M1B4_9ACTN</name>
<dbReference type="EMBL" id="JBHLUH010000013">
    <property type="protein sequence ID" value="MFC0528441.1"/>
    <property type="molecule type" value="Genomic_DNA"/>
</dbReference>
<dbReference type="InterPro" id="IPR014001">
    <property type="entry name" value="Helicase_ATP-bd"/>
</dbReference>
<dbReference type="PROSITE" id="PS51192">
    <property type="entry name" value="HELICASE_ATP_BIND_1"/>
    <property type="match status" value="1"/>
</dbReference>
<dbReference type="InterPro" id="IPR011545">
    <property type="entry name" value="DEAD/DEAH_box_helicase_dom"/>
</dbReference>
<evidence type="ECO:0000259" key="14">
    <source>
        <dbReference type="PROSITE" id="PS51194"/>
    </source>
</evidence>
<evidence type="ECO:0000313" key="16">
    <source>
        <dbReference type="Proteomes" id="UP001589867"/>
    </source>
</evidence>